<reference evidence="1" key="1">
    <citation type="submission" date="2020-04" db="EMBL/GenBank/DDBJ databases">
        <authorList>
            <person name="Chiriac C."/>
            <person name="Salcher M."/>
            <person name="Ghai R."/>
            <person name="Kavagutti S V."/>
        </authorList>
    </citation>
    <scope>NUCLEOTIDE SEQUENCE</scope>
</reference>
<protein>
    <submittedName>
        <fullName evidence="1">Uncharacterized protein</fullName>
    </submittedName>
</protein>
<dbReference type="EMBL" id="LR796284">
    <property type="protein sequence ID" value="CAB4134453.1"/>
    <property type="molecule type" value="Genomic_DNA"/>
</dbReference>
<organism evidence="1">
    <name type="scientific">uncultured Caudovirales phage</name>
    <dbReference type="NCBI Taxonomy" id="2100421"/>
    <lineage>
        <taxon>Viruses</taxon>
        <taxon>Duplodnaviria</taxon>
        <taxon>Heunggongvirae</taxon>
        <taxon>Uroviricota</taxon>
        <taxon>Caudoviricetes</taxon>
        <taxon>Peduoviridae</taxon>
        <taxon>Maltschvirus</taxon>
        <taxon>Maltschvirus maltsch</taxon>
    </lineage>
</organism>
<proteinExistence type="predicted"/>
<evidence type="ECO:0000313" key="1">
    <source>
        <dbReference type="EMBL" id="CAB4134453.1"/>
    </source>
</evidence>
<sequence length="86" mass="9816">MEKVTAEYARSLTEHAKSLQGEVAKKETEDILGAIKLAASAGKSEVSIKPNYEHRLIITKRLEQLGFRVRFISGYQRDPDYYVVSW</sequence>
<gene>
    <name evidence="1" type="ORF">UFOVP273_72</name>
</gene>
<accession>A0A6J5LM42</accession>
<name>A0A6J5LM42_9CAUD</name>